<organism evidence="7 8">
    <name type="scientific">Propioniciclava coleopterorum</name>
    <dbReference type="NCBI Taxonomy" id="2714937"/>
    <lineage>
        <taxon>Bacteria</taxon>
        <taxon>Bacillati</taxon>
        <taxon>Actinomycetota</taxon>
        <taxon>Actinomycetes</taxon>
        <taxon>Propionibacteriales</taxon>
        <taxon>Propionibacteriaceae</taxon>
        <taxon>Propioniciclava</taxon>
    </lineage>
</organism>
<dbReference type="InterPro" id="IPR005000">
    <property type="entry name" value="Aldolase/citrate-lyase_domain"/>
</dbReference>
<gene>
    <name evidence="7" type="ORF">G7070_06300</name>
</gene>
<evidence type="ECO:0000256" key="5">
    <source>
        <dbReference type="PIRSR" id="PIRSR015582-2"/>
    </source>
</evidence>
<dbReference type="PIRSF" id="PIRSF015582">
    <property type="entry name" value="Cit_lyase_B"/>
    <property type="match status" value="1"/>
</dbReference>
<dbReference type="GO" id="GO:0016829">
    <property type="term" value="F:lyase activity"/>
    <property type="evidence" value="ECO:0007669"/>
    <property type="project" value="UniProtKB-KW"/>
</dbReference>
<feature type="binding site" evidence="5">
    <location>
        <position position="140"/>
    </location>
    <ligand>
        <name>Mg(2+)</name>
        <dbReference type="ChEBI" id="CHEBI:18420"/>
    </ligand>
</feature>
<dbReference type="RefSeq" id="WP_166232838.1">
    <property type="nucleotide sequence ID" value="NZ_CP049865.1"/>
</dbReference>
<dbReference type="Pfam" id="PF03328">
    <property type="entry name" value="HpcH_HpaI"/>
    <property type="match status" value="1"/>
</dbReference>
<evidence type="ECO:0000256" key="1">
    <source>
        <dbReference type="ARBA" id="ARBA00001946"/>
    </source>
</evidence>
<evidence type="ECO:0000256" key="3">
    <source>
        <dbReference type="ARBA" id="ARBA00022842"/>
    </source>
</evidence>
<evidence type="ECO:0000313" key="7">
    <source>
        <dbReference type="EMBL" id="QIK71951.1"/>
    </source>
</evidence>
<dbReference type="InterPro" id="IPR040442">
    <property type="entry name" value="Pyrv_kinase-like_dom_sf"/>
</dbReference>
<keyword evidence="2 5" id="KW-0479">Metal-binding</keyword>
<feature type="binding site" evidence="4">
    <location>
        <position position="115"/>
    </location>
    <ligand>
        <name>substrate</name>
    </ligand>
</feature>
<comment type="cofactor">
    <cofactor evidence="1">
        <name>Mg(2+)</name>
        <dbReference type="ChEBI" id="CHEBI:18420"/>
    </cofactor>
</comment>
<dbReference type="InterPro" id="IPR015813">
    <property type="entry name" value="Pyrv/PenolPyrv_kinase-like_dom"/>
</dbReference>
<dbReference type="Gene3D" id="3.20.20.60">
    <property type="entry name" value="Phosphoenolpyruvate-binding domains"/>
    <property type="match status" value="1"/>
</dbReference>
<keyword evidence="8" id="KW-1185">Reference proteome</keyword>
<evidence type="ECO:0000313" key="8">
    <source>
        <dbReference type="Proteomes" id="UP000501058"/>
    </source>
</evidence>
<dbReference type="PANTHER" id="PTHR32308">
    <property type="entry name" value="LYASE BETA SUBUNIT, PUTATIVE (AFU_ORTHOLOGUE AFUA_4G13030)-RELATED"/>
    <property type="match status" value="1"/>
</dbReference>
<dbReference type="PANTHER" id="PTHR32308:SF10">
    <property type="entry name" value="CITRATE LYASE SUBUNIT BETA"/>
    <property type="match status" value="1"/>
</dbReference>
<keyword evidence="7" id="KW-0456">Lyase</keyword>
<feature type="binding site" evidence="4">
    <location>
        <position position="63"/>
    </location>
    <ligand>
        <name>substrate</name>
    </ligand>
</feature>
<dbReference type="GO" id="GO:0006107">
    <property type="term" value="P:oxaloacetate metabolic process"/>
    <property type="evidence" value="ECO:0007669"/>
    <property type="project" value="TreeGrafter"/>
</dbReference>
<dbReference type="InterPro" id="IPR011206">
    <property type="entry name" value="Citrate_lyase_beta/mcl1/mcl2"/>
</dbReference>
<dbReference type="Proteomes" id="UP000501058">
    <property type="component" value="Chromosome"/>
</dbReference>
<evidence type="ECO:0000259" key="6">
    <source>
        <dbReference type="Pfam" id="PF03328"/>
    </source>
</evidence>
<sequence>MIPLTLLYAPGDRPDLARKALAGDADVVIIDLEDAVAPARKDAARAGLAELLADVAGRPVQVRVNAAGTPWADADLAVVAGLGESVEVRVPKVETPQEVERVRHACGRAVHALLETPLAIERAFEIAGAGVASLGLGEADLRSALGVASADDLGWQRARVVNAAAAAGLQPPAMSVYAQVADAEGLEASCRAGRAAGFLGRAAIHPRQLPIIAAAFRPAPEEVERARRIVEGFAAADAAGGGTYVLPDGTFIDVAMIRAAERTLDLAER</sequence>
<protein>
    <submittedName>
        <fullName evidence="7">CoA ester lyase</fullName>
    </submittedName>
</protein>
<dbReference type="SUPFAM" id="SSF51621">
    <property type="entry name" value="Phosphoenolpyruvate/pyruvate domain"/>
    <property type="match status" value="1"/>
</dbReference>
<dbReference type="EMBL" id="CP049865">
    <property type="protein sequence ID" value="QIK71951.1"/>
    <property type="molecule type" value="Genomic_DNA"/>
</dbReference>
<keyword evidence="3 5" id="KW-0460">Magnesium</keyword>
<reference evidence="7 8" key="1">
    <citation type="submission" date="2020-03" db="EMBL/GenBank/DDBJ databases">
        <title>Propioniciclava sp. nov., isolated from Hydrophilus acuminatus.</title>
        <authorList>
            <person name="Hyun D.-W."/>
            <person name="Bae J.-W."/>
        </authorList>
    </citation>
    <scope>NUCLEOTIDE SEQUENCE [LARGE SCALE GENOMIC DNA]</scope>
    <source>
        <strain evidence="7 8">HDW11</strain>
    </source>
</reference>
<feature type="domain" description="HpcH/HpaI aldolase/citrate lyase" evidence="6">
    <location>
        <begin position="5"/>
        <end position="206"/>
    </location>
</feature>
<dbReference type="KEGG" id="prv:G7070_06300"/>
<name>A0A6G7Y5Q0_9ACTN</name>
<accession>A0A6G7Y5Q0</accession>
<feature type="binding site" evidence="5">
    <location>
        <position position="115"/>
    </location>
    <ligand>
        <name>Mg(2+)</name>
        <dbReference type="ChEBI" id="CHEBI:18420"/>
    </ligand>
</feature>
<evidence type="ECO:0000256" key="4">
    <source>
        <dbReference type="PIRSR" id="PIRSR015582-1"/>
    </source>
</evidence>
<proteinExistence type="predicted"/>
<dbReference type="AlphaFoldDB" id="A0A6G7Y5Q0"/>
<evidence type="ECO:0000256" key="2">
    <source>
        <dbReference type="ARBA" id="ARBA00022723"/>
    </source>
</evidence>
<dbReference type="GO" id="GO:0000287">
    <property type="term" value="F:magnesium ion binding"/>
    <property type="evidence" value="ECO:0007669"/>
    <property type="project" value="TreeGrafter"/>
</dbReference>